<dbReference type="EMBL" id="FP929052">
    <property type="protein sequence ID" value="CBL18252.1"/>
    <property type="molecule type" value="Genomic_DNA"/>
</dbReference>
<dbReference type="PATRIC" id="fig|213810.4.peg.2140"/>
<dbReference type="GeneID" id="83156901"/>
<dbReference type="BioCyc" id="RCHA213810:RUM_RS10930-MONOMER"/>
<dbReference type="HOGENOM" id="CLU_1676563_0_0_9"/>
<dbReference type="STRING" id="213810.RUM_22490"/>
<reference evidence="1" key="1">
    <citation type="submission" date="2010-03" db="EMBL/GenBank/DDBJ databases">
        <title>The genome sequence of Ruminococcus sp. 18P13.</title>
        <authorList>
            <consortium name="metaHIT consortium -- http://www.metahit.eu/"/>
            <person name="Pajon A."/>
            <person name="Turner K."/>
            <person name="Parkhill J."/>
            <person name="Bernalier A."/>
        </authorList>
    </citation>
    <scope>NUCLEOTIDE SEQUENCE [LARGE SCALE GENOMIC DNA]</scope>
    <source>
        <strain evidence="1">Type strain: 18P13</strain>
    </source>
</reference>
<dbReference type="OrthoDB" id="384721at2"/>
<dbReference type="RefSeq" id="WP_015559158.1">
    <property type="nucleotide sequence ID" value="NC_021039.1"/>
</dbReference>
<keyword evidence="2" id="KW-1185">Reference proteome</keyword>
<dbReference type="CDD" id="cd19958">
    <property type="entry name" value="pyocin_knob"/>
    <property type="match status" value="1"/>
</dbReference>
<proteinExistence type="predicted"/>
<reference evidence="1" key="2">
    <citation type="submission" date="2010-03" db="EMBL/GenBank/DDBJ databases">
        <authorList>
            <person name="Pajon A."/>
        </authorList>
    </citation>
    <scope>NUCLEOTIDE SEQUENCE</scope>
    <source>
        <strain evidence="1">Type strain: 18P13</strain>
    </source>
</reference>
<organism evidence="1 2">
    <name type="scientific">Ruminococcus champanellensis (strain DSM 18848 / JCM 17042 / KCTC 15320 / 18P13)</name>
    <dbReference type="NCBI Taxonomy" id="213810"/>
    <lineage>
        <taxon>Bacteria</taxon>
        <taxon>Bacillati</taxon>
        <taxon>Bacillota</taxon>
        <taxon>Clostridia</taxon>
        <taxon>Eubacteriales</taxon>
        <taxon>Oscillospiraceae</taxon>
        <taxon>Ruminococcus</taxon>
    </lineage>
</organism>
<dbReference type="AlphaFoldDB" id="D4LF57"/>
<gene>
    <name evidence="1" type="ordered locus">RUM_22490</name>
</gene>
<evidence type="ECO:0000313" key="2">
    <source>
        <dbReference type="Proteomes" id="UP000007054"/>
    </source>
</evidence>
<dbReference type="KEGG" id="rch:RUM_22490"/>
<sequence length="165" mass="17591">MIEILETDNVNLGRQKANTNFETIQTHLDSQENPHGVTAVQIGAVPVDSWGTVWDAGQDLNTILTPGVYAAPTNAIAAACSSLPEGYTASGQAFKLIVETTSTVNFLRQTLIGRTGVMYARTYNVSNAAFGTWEKYVTSAEFAALAARVAALEGTNSVDTTESEE</sequence>
<protein>
    <submittedName>
        <fullName evidence="1">Uncharacterized protein</fullName>
    </submittedName>
</protein>
<evidence type="ECO:0000313" key="1">
    <source>
        <dbReference type="EMBL" id="CBL18252.1"/>
    </source>
</evidence>
<dbReference type="Proteomes" id="UP000007054">
    <property type="component" value="Chromosome"/>
</dbReference>
<accession>D4LF57</accession>
<name>D4LF57_RUMC1</name>